<sequence length="516" mass="55065">MHAHQSGNDGGTGRTAPESGTRDHSAVRLLVRRHAESEWNAQARIQGGNTAPPLTGAGAAEAARWAAGLPDDAAGPRTIWSSDAVRAHATAGAVARRFGLPVVSTALLGEVGAGVLEGLTHTEAADRFPAHHRVWTARGDLDAIPGAEPGDRLQARVIAFLAAATGPGGADLYGTSQLVVTHAAFLRCLVNTAHRWPRSTPVAVAHDAVHHLDDPWRALSPGRLGRTWRPAVHRVDTADNTGYVVKVMPGFGTGGGLRRYRDLQRTVCAATGTPPLLAAAARADGSAVTVRRFVPGAALGHRLGPDAEWELLRFYDDFNARLAAAPVADPVMGLRSLGDRVDLALRGPDDEAVRQLRALAADSRLDALFHERTHLTDFDLHRDNTLRTDGGRLVRIDLDSLCPGPRLWARACALVGASALYPAGPGDPAGRPHVRLLGGGSDRARELRHLVRARLLLGLRFFLALPGGGEGYAALYRAALAELTALDQPDQSDQPDRFDRLDRFHQLDQQKGGHAR</sequence>
<evidence type="ECO:0000256" key="1">
    <source>
        <dbReference type="PIRSR" id="PIRSR613078-1"/>
    </source>
</evidence>
<feature type="region of interest" description="Disordered" evidence="3">
    <location>
        <begin position="1"/>
        <end position="23"/>
    </location>
</feature>
<dbReference type="InterPro" id="IPR011009">
    <property type="entry name" value="Kinase-like_dom_sf"/>
</dbReference>
<accession>A0A917XFW8</accession>
<evidence type="ECO:0000256" key="2">
    <source>
        <dbReference type="PIRSR" id="PIRSR613078-2"/>
    </source>
</evidence>
<dbReference type="InterPro" id="IPR013078">
    <property type="entry name" value="His_Pase_superF_clade-1"/>
</dbReference>
<keyword evidence="5" id="KW-1185">Reference proteome</keyword>
<protein>
    <submittedName>
        <fullName evidence="4">Uncharacterized protein</fullName>
    </submittedName>
</protein>
<dbReference type="SMART" id="SM00855">
    <property type="entry name" value="PGAM"/>
    <property type="match status" value="1"/>
</dbReference>
<feature type="binding site" evidence="2">
    <location>
        <begin position="33"/>
        <end position="40"/>
    </location>
    <ligand>
        <name>substrate</name>
    </ligand>
</feature>
<comment type="caution">
    <text evidence="4">The sequence shown here is derived from an EMBL/GenBank/DDBJ whole genome shotgun (WGS) entry which is preliminary data.</text>
</comment>
<dbReference type="SUPFAM" id="SSF53254">
    <property type="entry name" value="Phosphoglycerate mutase-like"/>
    <property type="match status" value="1"/>
</dbReference>
<dbReference type="CDD" id="cd07067">
    <property type="entry name" value="HP_PGM_like"/>
    <property type="match status" value="1"/>
</dbReference>
<evidence type="ECO:0000313" key="5">
    <source>
        <dbReference type="Proteomes" id="UP000653411"/>
    </source>
</evidence>
<evidence type="ECO:0000256" key="3">
    <source>
        <dbReference type="SAM" id="MobiDB-lite"/>
    </source>
</evidence>
<name>A0A917XFW8_9ACTN</name>
<reference evidence="4" key="2">
    <citation type="submission" date="2020-09" db="EMBL/GenBank/DDBJ databases">
        <authorList>
            <person name="Sun Q."/>
            <person name="Zhou Y."/>
        </authorList>
    </citation>
    <scope>NUCLEOTIDE SEQUENCE</scope>
    <source>
        <strain evidence="4">CGMCC 4.7110</strain>
    </source>
</reference>
<dbReference type="PANTHER" id="PTHR48100">
    <property type="entry name" value="BROAD-SPECIFICITY PHOSPHATASE YOR283W-RELATED"/>
    <property type="match status" value="1"/>
</dbReference>
<feature type="region of interest" description="Disordered" evidence="3">
    <location>
        <begin position="488"/>
        <end position="516"/>
    </location>
</feature>
<organism evidence="4 5">
    <name type="scientific">Streptomyces fuscichromogenes</name>
    <dbReference type="NCBI Taxonomy" id="1324013"/>
    <lineage>
        <taxon>Bacteria</taxon>
        <taxon>Bacillati</taxon>
        <taxon>Actinomycetota</taxon>
        <taxon>Actinomycetes</taxon>
        <taxon>Kitasatosporales</taxon>
        <taxon>Streptomycetaceae</taxon>
        <taxon>Streptomyces</taxon>
    </lineage>
</organism>
<evidence type="ECO:0000313" key="4">
    <source>
        <dbReference type="EMBL" id="GGN21637.1"/>
    </source>
</evidence>
<feature type="compositionally biased region" description="Basic and acidic residues" evidence="3">
    <location>
        <begin position="494"/>
        <end position="508"/>
    </location>
</feature>
<feature type="binding site" evidence="2">
    <location>
        <position position="86"/>
    </location>
    <ligand>
        <name>substrate</name>
    </ligand>
</feature>
<dbReference type="InterPro" id="IPR029033">
    <property type="entry name" value="His_PPase_superfam"/>
</dbReference>
<gene>
    <name evidence="4" type="ORF">GCM10011578_052900</name>
</gene>
<dbReference type="Proteomes" id="UP000653411">
    <property type="component" value="Unassembled WGS sequence"/>
</dbReference>
<dbReference type="SUPFAM" id="SSF56112">
    <property type="entry name" value="Protein kinase-like (PK-like)"/>
    <property type="match status" value="1"/>
</dbReference>
<dbReference type="InterPro" id="IPR050275">
    <property type="entry name" value="PGM_Phosphatase"/>
</dbReference>
<dbReference type="AlphaFoldDB" id="A0A917XFW8"/>
<feature type="active site" description="Proton donor/acceptor" evidence="1">
    <location>
        <position position="110"/>
    </location>
</feature>
<dbReference type="EMBL" id="BMML01000012">
    <property type="protein sequence ID" value="GGN21637.1"/>
    <property type="molecule type" value="Genomic_DNA"/>
</dbReference>
<feature type="active site" description="Tele-phosphohistidine intermediate" evidence="1">
    <location>
        <position position="34"/>
    </location>
</feature>
<dbReference type="Pfam" id="PF00300">
    <property type="entry name" value="His_Phos_1"/>
    <property type="match status" value="1"/>
</dbReference>
<dbReference type="Gene3D" id="3.40.50.1240">
    <property type="entry name" value="Phosphoglycerate mutase-like"/>
    <property type="match status" value="1"/>
</dbReference>
<dbReference type="PANTHER" id="PTHR48100:SF1">
    <property type="entry name" value="HISTIDINE PHOSPHATASE FAMILY PROTEIN-RELATED"/>
    <property type="match status" value="1"/>
</dbReference>
<dbReference type="GO" id="GO:0016791">
    <property type="term" value="F:phosphatase activity"/>
    <property type="evidence" value="ECO:0007669"/>
    <property type="project" value="TreeGrafter"/>
</dbReference>
<dbReference type="GO" id="GO:0005737">
    <property type="term" value="C:cytoplasm"/>
    <property type="evidence" value="ECO:0007669"/>
    <property type="project" value="TreeGrafter"/>
</dbReference>
<dbReference type="RefSeq" id="WP_189265309.1">
    <property type="nucleotide sequence ID" value="NZ_BMML01000012.1"/>
</dbReference>
<reference evidence="4" key="1">
    <citation type="journal article" date="2014" name="Int. J. Syst. Evol. Microbiol.">
        <title>Complete genome sequence of Corynebacterium casei LMG S-19264T (=DSM 44701T), isolated from a smear-ripened cheese.</title>
        <authorList>
            <consortium name="US DOE Joint Genome Institute (JGI-PGF)"/>
            <person name="Walter F."/>
            <person name="Albersmeier A."/>
            <person name="Kalinowski J."/>
            <person name="Ruckert C."/>
        </authorList>
    </citation>
    <scope>NUCLEOTIDE SEQUENCE</scope>
    <source>
        <strain evidence="4">CGMCC 4.7110</strain>
    </source>
</reference>
<proteinExistence type="predicted"/>